<protein>
    <submittedName>
        <fullName evidence="2">Phasin family protein</fullName>
    </submittedName>
</protein>
<reference evidence="2" key="1">
    <citation type="submission" date="2021-02" db="EMBL/GenBank/DDBJ databases">
        <title>Natrosporangium hydrolyticum gen. nov., sp. nov, a haloalkaliphilic actinobacterium from a soda solonchak soil.</title>
        <authorList>
            <person name="Sorokin D.Y."/>
            <person name="Khijniak T.V."/>
            <person name="Zakharycheva A.P."/>
            <person name="Boueva O.V."/>
            <person name="Ariskina E.V."/>
            <person name="Hahnke R.L."/>
            <person name="Bunk B."/>
            <person name="Sproer C."/>
            <person name="Schumann P."/>
            <person name="Evtushenko L.I."/>
            <person name="Kublanov I.V."/>
        </authorList>
    </citation>
    <scope>NUCLEOTIDE SEQUENCE</scope>
    <source>
        <strain evidence="2">DSM 106523</strain>
    </source>
</reference>
<proteinExistence type="predicted"/>
<sequence length="168" mass="17783">MQDAWRAYLELALGLTEASRRKAEKVARDLLDKGGSTASQAQSMVEDLLATSRANREELTKLVRFEVERTMGKLGLATAEEVGQLAARVQELERRLAETTPQPLVPAQSPPAQTPAATPTAAAPAKKTTKKAVKKATKQTPEKPAVAKKATKKATKNTTPPSAGAAGA</sequence>
<feature type="compositionally biased region" description="Basic residues" evidence="1">
    <location>
        <begin position="127"/>
        <end position="137"/>
    </location>
</feature>
<dbReference type="Pfam" id="PF05597">
    <property type="entry name" value="Phasin"/>
    <property type="match status" value="1"/>
</dbReference>
<evidence type="ECO:0000313" key="2">
    <source>
        <dbReference type="EMBL" id="QSB12584.1"/>
    </source>
</evidence>
<gene>
    <name evidence="2" type="ORF">JQS43_12720</name>
</gene>
<dbReference type="InterPro" id="IPR008769">
    <property type="entry name" value="PhaF_PhaI"/>
</dbReference>
<feature type="compositionally biased region" description="Low complexity" evidence="1">
    <location>
        <begin position="114"/>
        <end position="126"/>
    </location>
</feature>
<dbReference type="AlphaFoldDB" id="A0A895Y4G0"/>
<feature type="region of interest" description="Disordered" evidence="1">
    <location>
        <begin position="93"/>
        <end position="168"/>
    </location>
</feature>
<evidence type="ECO:0000256" key="1">
    <source>
        <dbReference type="SAM" id="MobiDB-lite"/>
    </source>
</evidence>
<accession>A0A895Y4G0</accession>
<dbReference type="RefSeq" id="WP_239674620.1">
    <property type="nucleotide sequence ID" value="NZ_CP070499.1"/>
</dbReference>
<evidence type="ECO:0000313" key="3">
    <source>
        <dbReference type="Proteomes" id="UP000662857"/>
    </source>
</evidence>
<dbReference type="EMBL" id="CP070499">
    <property type="protein sequence ID" value="QSB12584.1"/>
    <property type="molecule type" value="Genomic_DNA"/>
</dbReference>
<feature type="compositionally biased region" description="Low complexity" evidence="1">
    <location>
        <begin position="138"/>
        <end position="148"/>
    </location>
</feature>
<dbReference type="Proteomes" id="UP000662857">
    <property type="component" value="Chromosome"/>
</dbReference>
<feature type="compositionally biased region" description="Low complexity" evidence="1">
    <location>
        <begin position="156"/>
        <end position="168"/>
    </location>
</feature>
<dbReference type="KEGG" id="nhy:JQS43_12720"/>
<keyword evidence="3" id="KW-1185">Reference proteome</keyword>
<name>A0A895Y4G0_9ACTN</name>
<organism evidence="2 3">
    <name type="scientific">Natronosporangium hydrolyticum</name>
    <dbReference type="NCBI Taxonomy" id="2811111"/>
    <lineage>
        <taxon>Bacteria</taxon>
        <taxon>Bacillati</taxon>
        <taxon>Actinomycetota</taxon>
        <taxon>Actinomycetes</taxon>
        <taxon>Micromonosporales</taxon>
        <taxon>Micromonosporaceae</taxon>
        <taxon>Natronosporangium</taxon>
    </lineage>
</organism>